<reference evidence="5" key="1">
    <citation type="submission" date="2018-05" db="EMBL/GenBank/DDBJ databases">
        <authorList>
            <person name="Lanie J.A."/>
            <person name="Ng W.-L."/>
            <person name="Kazmierczak K.M."/>
            <person name="Andrzejewski T.M."/>
            <person name="Davidsen T.M."/>
            <person name="Wayne K.J."/>
            <person name="Tettelin H."/>
            <person name="Glass J.I."/>
            <person name="Rusch D."/>
            <person name="Podicherti R."/>
            <person name="Tsui H.-C.T."/>
            <person name="Winkler M.E."/>
        </authorList>
    </citation>
    <scope>NUCLEOTIDE SEQUENCE</scope>
</reference>
<dbReference type="PROSITE" id="PS00455">
    <property type="entry name" value="AMP_BINDING"/>
    <property type="match status" value="1"/>
</dbReference>
<dbReference type="GO" id="GO:0004467">
    <property type="term" value="F:long-chain fatty acid-CoA ligase activity"/>
    <property type="evidence" value="ECO:0007669"/>
    <property type="project" value="TreeGrafter"/>
</dbReference>
<dbReference type="Pfam" id="PF00501">
    <property type="entry name" value="AMP-binding"/>
    <property type="match status" value="1"/>
</dbReference>
<evidence type="ECO:0000313" key="5">
    <source>
        <dbReference type="EMBL" id="SVA34332.1"/>
    </source>
</evidence>
<feature type="domain" description="AMP-dependent synthetase/ligase" evidence="4">
    <location>
        <begin position="10"/>
        <end position="403"/>
    </location>
</feature>
<dbReference type="InterPro" id="IPR020845">
    <property type="entry name" value="AMP-binding_CS"/>
</dbReference>
<protein>
    <recommendedName>
        <fullName evidence="4">AMP-dependent synthetase/ligase domain-containing protein</fullName>
    </recommendedName>
</protein>
<dbReference type="CDD" id="cd05907">
    <property type="entry name" value="VL_LC_FACS_like"/>
    <property type="match status" value="1"/>
</dbReference>
<dbReference type="PANTHER" id="PTHR43272:SF32">
    <property type="entry name" value="AMP-DEPENDENT SYNTHETASE_LIGASE DOMAIN-CONTAINING PROTEIN"/>
    <property type="match status" value="1"/>
</dbReference>
<evidence type="ECO:0000259" key="4">
    <source>
        <dbReference type="Pfam" id="PF00501"/>
    </source>
</evidence>
<dbReference type="GO" id="GO:0016020">
    <property type="term" value="C:membrane"/>
    <property type="evidence" value="ECO:0007669"/>
    <property type="project" value="TreeGrafter"/>
</dbReference>
<dbReference type="EMBL" id="UINC01007628">
    <property type="protein sequence ID" value="SVA34332.1"/>
    <property type="molecule type" value="Genomic_DNA"/>
</dbReference>
<accession>A0A381V1U2</accession>
<evidence type="ECO:0000256" key="1">
    <source>
        <dbReference type="ARBA" id="ARBA00022598"/>
    </source>
</evidence>
<dbReference type="SUPFAM" id="SSF56801">
    <property type="entry name" value="Acetyl-CoA synthetase-like"/>
    <property type="match status" value="1"/>
</dbReference>
<dbReference type="InterPro" id="IPR042099">
    <property type="entry name" value="ANL_N_sf"/>
</dbReference>
<gene>
    <name evidence="5" type="ORF">METZ01_LOCUS87186</name>
</gene>
<evidence type="ECO:0000256" key="3">
    <source>
        <dbReference type="ARBA" id="ARBA00023098"/>
    </source>
</evidence>
<keyword evidence="2" id="KW-0276">Fatty acid metabolism</keyword>
<dbReference type="PANTHER" id="PTHR43272">
    <property type="entry name" value="LONG-CHAIN-FATTY-ACID--COA LIGASE"/>
    <property type="match status" value="1"/>
</dbReference>
<evidence type="ECO:0000256" key="2">
    <source>
        <dbReference type="ARBA" id="ARBA00022832"/>
    </source>
</evidence>
<dbReference type="GO" id="GO:0005783">
    <property type="term" value="C:endoplasmic reticulum"/>
    <property type="evidence" value="ECO:0007669"/>
    <property type="project" value="TreeGrafter"/>
</dbReference>
<dbReference type="Gene3D" id="3.40.50.12780">
    <property type="entry name" value="N-terminal domain of ligase-like"/>
    <property type="match status" value="1"/>
</dbReference>
<organism evidence="5">
    <name type="scientific">marine metagenome</name>
    <dbReference type="NCBI Taxonomy" id="408172"/>
    <lineage>
        <taxon>unclassified sequences</taxon>
        <taxon>metagenomes</taxon>
        <taxon>ecological metagenomes</taxon>
    </lineage>
</organism>
<dbReference type="AlphaFoldDB" id="A0A381V1U2"/>
<name>A0A381V1U2_9ZZZZ</name>
<keyword evidence="1" id="KW-0436">Ligase</keyword>
<sequence length="591" mass="66121">MNTAQLLINNAKQYPNEPAISIKDANGEWKTDNWTEFLDYTMQISKSLISLGIRPNEKISIYSYNRKEWYGCYLAAQMSNIVGVGVYHTCSSDEVEWVVGNSESRIVFVGNNPSDNDDVEKMPNHRLLNVIDKLHQVDVVVMMDGIDTLDSEKAITWEEFIAKGETIDESEVLERVDSIKPEDTSCLIYTSGTTGNPKGVELTHKNWNCELDSVEDTFQFQQGERYVSWLPLAHVFGQLVDNHYWIRNAMHLHVVNSPLFVVDYAKEVKPHLFIGVPRIYEKVYSNLKAAIDGKAILKIGLKIPGLSNIFKKKLKEATGFSETRFAISGAAPINSDILTLFQFLGIPLFEGYGMTENTAGASINYEGNNKIGTVGKAMPGTEMKIAEDGEILIRGDHVMKGYYNNPSATAETIIDGWLHTGDVGKIDSDGYISITGRKKEIYVSSGGKNIAPLVIEETMKSIPLLSQCFLVGDGRKYCSALFTLDVGAILRDKIGVESHRIPKDPGEQLSMLEENGHSITDFTASEEVKAEIQLLVNELNGQFSNPEQLKKFSILPRDFTIDDGELTPTLKIRRKQIRENWSDVIESMYSD</sequence>
<proteinExistence type="predicted"/>
<keyword evidence="3" id="KW-0443">Lipid metabolism</keyword>
<dbReference type="InterPro" id="IPR000873">
    <property type="entry name" value="AMP-dep_synth/lig_dom"/>
</dbReference>